<keyword evidence="4" id="KW-1185">Reference proteome</keyword>
<evidence type="ECO:0000256" key="2">
    <source>
        <dbReference type="SAM" id="Phobius"/>
    </source>
</evidence>
<feature type="compositionally biased region" description="Low complexity" evidence="1">
    <location>
        <begin position="1"/>
        <end position="13"/>
    </location>
</feature>
<evidence type="ECO:0000256" key="1">
    <source>
        <dbReference type="SAM" id="MobiDB-lite"/>
    </source>
</evidence>
<evidence type="ECO:0008006" key="5">
    <source>
        <dbReference type="Google" id="ProtNLM"/>
    </source>
</evidence>
<keyword evidence="2" id="KW-0472">Membrane</keyword>
<dbReference type="EMBL" id="BDIP01001671">
    <property type="protein sequence ID" value="GIQ84908.1"/>
    <property type="molecule type" value="Genomic_DNA"/>
</dbReference>
<feature type="transmembrane region" description="Helical" evidence="2">
    <location>
        <begin position="728"/>
        <end position="747"/>
    </location>
</feature>
<name>A0A9K3CZ21_9EUKA</name>
<evidence type="ECO:0000313" key="4">
    <source>
        <dbReference type="Proteomes" id="UP000265618"/>
    </source>
</evidence>
<gene>
    <name evidence="3" type="ORF">KIPB_006492</name>
</gene>
<organism evidence="3 4">
    <name type="scientific">Kipferlia bialata</name>
    <dbReference type="NCBI Taxonomy" id="797122"/>
    <lineage>
        <taxon>Eukaryota</taxon>
        <taxon>Metamonada</taxon>
        <taxon>Carpediemonas-like organisms</taxon>
        <taxon>Kipferlia</taxon>
    </lineage>
</organism>
<feature type="region of interest" description="Disordered" evidence="1">
    <location>
        <begin position="78"/>
        <end position="158"/>
    </location>
</feature>
<evidence type="ECO:0000313" key="3">
    <source>
        <dbReference type="EMBL" id="GIQ84908.1"/>
    </source>
</evidence>
<feature type="transmembrane region" description="Helical" evidence="2">
    <location>
        <begin position="365"/>
        <end position="384"/>
    </location>
</feature>
<protein>
    <recommendedName>
        <fullName evidence="5">Transmembrane protein</fullName>
    </recommendedName>
</protein>
<keyword evidence="2" id="KW-0812">Transmembrane</keyword>
<reference evidence="3 4" key="1">
    <citation type="journal article" date="2018" name="PLoS ONE">
        <title>The draft genome of Kipferlia bialata reveals reductive genome evolution in fornicate parasites.</title>
        <authorList>
            <person name="Tanifuji G."/>
            <person name="Takabayashi S."/>
            <person name="Kume K."/>
            <person name="Takagi M."/>
            <person name="Nakayama T."/>
            <person name="Kamikawa R."/>
            <person name="Inagaki Y."/>
            <person name="Hashimoto T."/>
        </authorList>
    </citation>
    <scope>NUCLEOTIDE SEQUENCE [LARGE SCALE GENOMIC DNA]</scope>
    <source>
        <strain evidence="3">NY0173</strain>
    </source>
</reference>
<feature type="transmembrane region" description="Helical" evidence="2">
    <location>
        <begin position="605"/>
        <end position="626"/>
    </location>
</feature>
<feature type="compositionally biased region" description="Polar residues" evidence="1">
    <location>
        <begin position="821"/>
        <end position="840"/>
    </location>
</feature>
<feature type="compositionally biased region" description="Polar residues" evidence="1">
    <location>
        <begin position="137"/>
        <end position="146"/>
    </location>
</feature>
<feature type="transmembrane region" description="Helical" evidence="2">
    <location>
        <begin position="571"/>
        <end position="593"/>
    </location>
</feature>
<comment type="caution">
    <text evidence="3">The sequence shown here is derived from an EMBL/GenBank/DDBJ whole genome shotgun (WGS) entry which is preliminary data.</text>
</comment>
<accession>A0A9K3CZ21</accession>
<feature type="transmembrane region" description="Helical" evidence="2">
    <location>
        <begin position="495"/>
        <end position="516"/>
    </location>
</feature>
<feature type="transmembrane region" description="Helical" evidence="2">
    <location>
        <begin position="528"/>
        <end position="551"/>
    </location>
</feature>
<feature type="region of interest" description="Disordered" evidence="1">
    <location>
        <begin position="821"/>
        <end position="865"/>
    </location>
</feature>
<feature type="region of interest" description="Disordered" evidence="1">
    <location>
        <begin position="1"/>
        <end position="21"/>
    </location>
</feature>
<dbReference type="Proteomes" id="UP000265618">
    <property type="component" value="Unassembled WGS sequence"/>
</dbReference>
<feature type="transmembrane region" description="Helical" evidence="2">
    <location>
        <begin position="467"/>
        <end position="489"/>
    </location>
</feature>
<proteinExistence type="predicted"/>
<feature type="region of interest" description="Disordered" evidence="1">
    <location>
        <begin position="225"/>
        <end position="255"/>
    </location>
</feature>
<feature type="transmembrane region" description="Helical" evidence="2">
    <location>
        <begin position="673"/>
        <end position="697"/>
    </location>
</feature>
<sequence length="865" mass="94746">MDSSGDSSGDSMDYQLSGSRSGPASPLFLPLALSTLATPDQATPPTLSTQIDMLAEKNRSDLLACSALQRILRHRGLSIPDTSSTGHPPLAEGTIGHSLPDMSDMDPLKRDVQVEGPNLPVNTPAQTDRRGSLPGHTPTTRVSSSARPALRSTAPCRSDPVPVTALHRHGTVPSCTCSSEALPSTLSQGAVLTGGEESTSGDIESQILSEAYVCAPVPLGHESGTDSCLSIPPHRDSCEPPLPRSRHAQRVRDRMDEISRERAFKRWMHRPKRHREGDMYNSVRWEKEHVKAESVLSERQHYSKGWHEKLGFSKVQQLNQGRSIKVPSRNRGWAASVGDRSVLRFSLALLPSAILEYLAVRTDTLLYTAWAYVALLFCLFWLSLSAVRSITRTMTPGRGKDCSLFLLASWDASLPDPATVRSAYTAKRVVGRRIHDRCVSPSDRETTQAAKHTPPLLVHIISRHMRLVGIGLGLMIGVPIGLSIPYNLWEWSKPTWFYAGMVIIGHMVVTKAMFLVHYLSMSGQPQEGAAIGVLFGNLALGVTALGGYYYHSAELLHMDPRAFMESGSHHMWLWLAYGGPVLLAVYAALWVAVGKLLPKGYVSLAISYSGPHVSAYCSILVFYGILAACIHSHVLITLWTVPLCLVGVSRVAHSKALGIPDSPTSALRTTSGMLMITATAGMVVCVVLGHTRCIMLGPRTRPLWRYLEDQHDFLRSFFGFLDNTRDAAALYSFLGSVLLFMELTLYLSQRNSYTRYHTWLQSEMHVGRLYSRLWALTERRTREAGLGATTISHHGLEHRVNGVTGDSTRSRAYSTTLGALGSSSVRQQRVSAAHESQGSKGQVPRVRHPAPRPSSLAVVESAAQN</sequence>
<feature type="transmembrane region" description="Helical" evidence="2">
    <location>
        <begin position="632"/>
        <end position="652"/>
    </location>
</feature>
<dbReference type="AlphaFoldDB" id="A0A9K3CZ21"/>
<keyword evidence="2" id="KW-1133">Transmembrane helix</keyword>